<feature type="region of interest" description="Disordered" evidence="6">
    <location>
        <begin position="133"/>
        <end position="156"/>
    </location>
</feature>
<dbReference type="AlphaFoldDB" id="A0A5Q0TH56"/>
<feature type="transmembrane region" description="Helical" evidence="7">
    <location>
        <begin position="480"/>
        <end position="502"/>
    </location>
</feature>
<dbReference type="PANTHER" id="PTHR30287:SF1">
    <property type="entry name" value="INNER MEMBRANE PROTEIN"/>
    <property type="match status" value="1"/>
</dbReference>
<keyword evidence="4 7" id="KW-1133">Transmembrane helix</keyword>
<feature type="transmembrane region" description="Helical" evidence="7">
    <location>
        <begin position="321"/>
        <end position="347"/>
    </location>
</feature>
<evidence type="ECO:0000256" key="2">
    <source>
        <dbReference type="ARBA" id="ARBA00022475"/>
    </source>
</evidence>
<accession>A0A5Q0TH56</accession>
<keyword evidence="10" id="KW-1185">Reference proteome</keyword>
<dbReference type="EMBL" id="CP045700">
    <property type="protein sequence ID" value="QGA66492.1"/>
    <property type="molecule type" value="Genomic_DNA"/>
</dbReference>
<name>A0A5Q0TH56_9VIBR</name>
<dbReference type="Proteomes" id="UP000348942">
    <property type="component" value="Chromosome 2"/>
</dbReference>
<sequence>MGNSHHSANTGSLPNKALLKWSWREIKHGQLWPVAMALTLIIACVFGLAALADRLDQVVMNQGKNALTADTVFRSSNPLPQTLLDDVAKKSVQTATLTRFSTMAFSDNSMQLVTVKAVDSAYPLRGEMLLQGKKRAQKKQASQPKSVSQGDNSISNHVNNNQLWLEPRVMDQLQVKIGDNVTIGDADFKVSGQVLQEPGLAFNPFQQMPSVYIHQSDVAKTGAVQVGSRVSFRLFINASQNQIDALKKQIELTPSDRWIDQDSQSRTSEVFERTKQYLSLTVAIVIVMAAITLVLTCQHYVASRRQTIVMLKSLGAQKQWLIRWLSLQIGSLFVIGMVFGVVIGVILEVLLRIPLTDVLPDPLPSYGWMPLVFSIGTCLAIGIPALGIPLLGLLNTSAASVMQDSAAKISKKAWSLVLLPFVLLMLAYGSNVLVWMVLASIMVLFVLLAIISLGVARLLQRLPATPALKLALSRINRSSLASGIQFGALALSLMLIAMIWLVRNDLLSDWQQTLPPDAPNVFALNIADHEKDAYLQQLDQAKLIRSQAYPIIRGRISQINGVDAKEYAHGEDKSDSLRRELNFTWADSLPQSNDLLEGTWGESGSVSVESGVADDLGLKIGDTVSFVISSQTVSAKVNTIRKVHWREMKPNFYFIFTPDVLKDIAGTWLVSFKAPQSKNMEVETEQLDGNLFLNTLSRDYPTVSLMDIRTMAGKIQVLLTQIVWSITVLAGLGVVAGLLLIFTLLRLSLSQRQQEIRLYRTLGASRKRINRTVWYEYGIMALIAGLVACVGAEASVASIMKWGFELEPTWHWGLWFSLPALAFVTLALVLKTLISQLLVPMNKVND</sequence>
<feature type="compositionally biased region" description="Polar residues" evidence="6">
    <location>
        <begin position="139"/>
        <end position="156"/>
    </location>
</feature>
<keyword evidence="5 7" id="KW-0472">Membrane</keyword>
<organism evidence="9 10">
    <name type="scientific">Vibrio algicola</name>
    <dbReference type="NCBI Taxonomy" id="2662262"/>
    <lineage>
        <taxon>Bacteria</taxon>
        <taxon>Pseudomonadati</taxon>
        <taxon>Pseudomonadota</taxon>
        <taxon>Gammaproteobacteria</taxon>
        <taxon>Vibrionales</taxon>
        <taxon>Vibrionaceae</taxon>
        <taxon>Vibrio</taxon>
    </lineage>
</organism>
<feature type="transmembrane region" description="Helical" evidence="7">
    <location>
        <begin position="277"/>
        <end position="301"/>
    </location>
</feature>
<gene>
    <name evidence="9" type="ORF">GFB47_13785</name>
</gene>
<feature type="transmembrane region" description="Helical" evidence="7">
    <location>
        <begin position="367"/>
        <end position="392"/>
    </location>
</feature>
<reference evidence="9 10" key="1">
    <citation type="submission" date="2019-10" db="EMBL/GenBank/DDBJ databases">
        <title>Vibrio sp. nov., isolated from Coralline algae surface.</title>
        <authorList>
            <person name="Geng Y."/>
            <person name="Zhang X."/>
        </authorList>
    </citation>
    <scope>NUCLEOTIDE SEQUENCE [LARGE SCALE GENOMIC DNA]</scope>
    <source>
        <strain evidence="9 10">SM1977</strain>
    </source>
</reference>
<feature type="domain" description="ABC3 transporter permease C-terminal" evidence="8">
    <location>
        <begin position="282"/>
        <end position="396"/>
    </location>
</feature>
<comment type="subcellular location">
    <subcellularLocation>
        <location evidence="1">Cell membrane</location>
        <topology evidence="1">Multi-pass membrane protein</topology>
    </subcellularLocation>
</comment>
<evidence type="ECO:0000259" key="8">
    <source>
        <dbReference type="Pfam" id="PF02687"/>
    </source>
</evidence>
<dbReference type="InterPro" id="IPR038766">
    <property type="entry name" value="Membrane_comp_ABC_pdt"/>
</dbReference>
<evidence type="ECO:0000256" key="6">
    <source>
        <dbReference type="SAM" id="MobiDB-lite"/>
    </source>
</evidence>
<dbReference type="InterPro" id="IPR003838">
    <property type="entry name" value="ABC3_permease_C"/>
</dbReference>
<dbReference type="RefSeq" id="WP_153448625.1">
    <property type="nucleotide sequence ID" value="NZ_CP045700.1"/>
</dbReference>
<dbReference type="Pfam" id="PF02687">
    <property type="entry name" value="FtsX"/>
    <property type="match status" value="2"/>
</dbReference>
<keyword evidence="2" id="KW-1003">Cell membrane</keyword>
<evidence type="ECO:0000256" key="1">
    <source>
        <dbReference type="ARBA" id="ARBA00004651"/>
    </source>
</evidence>
<protein>
    <submittedName>
        <fullName evidence="9">FtsX-like permease family protein</fullName>
    </submittedName>
</protein>
<evidence type="ECO:0000313" key="9">
    <source>
        <dbReference type="EMBL" id="QGA66492.1"/>
    </source>
</evidence>
<evidence type="ECO:0000256" key="4">
    <source>
        <dbReference type="ARBA" id="ARBA00022989"/>
    </source>
</evidence>
<dbReference type="PANTHER" id="PTHR30287">
    <property type="entry name" value="MEMBRANE COMPONENT OF PREDICTED ABC SUPERFAMILY METABOLITE UPTAKE TRANSPORTER"/>
    <property type="match status" value="1"/>
</dbReference>
<evidence type="ECO:0000256" key="7">
    <source>
        <dbReference type="SAM" id="Phobius"/>
    </source>
</evidence>
<feature type="transmembrane region" description="Helical" evidence="7">
    <location>
        <begin position="722"/>
        <end position="745"/>
    </location>
</feature>
<feature type="transmembrane region" description="Helical" evidence="7">
    <location>
        <begin position="31"/>
        <end position="52"/>
    </location>
</feature>
<feature type="transmembrane region" description="Helical" evidence="7">
    <location>
        <begin position="812"/>
        <end position="834"/>
    </location>
</feature>
<feature type="transmembrane region" description="Helical" evidence="7">
    <location>
        <begin position="413"/>
        <end position="429"/>
    </location>
</feature>
<feature type="domain" description="ABC3 transporter permease C-terminal" evidence="8">
    <location>
        <begin position="728"/>
        <end position="828"/>
    </location>
</feature>
<proteinExistence type="predicted"/>
<keyword evidence="3 7" id="KW-0812">Transmembrane</keyword>
<evidence type="ECO:0000256" key="5">
    <source>
        <dbReference type="ARBA" id="ARBA00023136"/>
    </source>
</evidence>
<feature type="transmembrane region" description="Helical" evidence="7">
    <location>
        <begin position="435"/>
        <end position="459"/>
    </location>
</feature>
<dbReference type="GO" id="GO:0005886">
    <property type="term" value="C:plasma membrane"/>
    <property type="evidence" value="ECO:0007669"/>
    <property type="project" value="UniProtKB-SubCell"/>
</dbReference>
<feature type="transmembrane region" description="Helical" evidence="7">
    <location>
        <begin position="774"/>
        <end position="800"/>
    </location>
</feature>
<evidence type="ECO:0000256" key="3">
    <source>
        <dbReference type="ARBA" id="ARBA00022692"/>
    </source>
</evidence>
<evidence type="ECO:0000313" key="10">
    <source>
        <dbReference type="Proteomes" id="UP000348942"/>
    </source>
</evidence>